<name>A0ABX1BG08_9ACTN</name>
<feature type="signal peptide" evidence="1">
    <location>
        <begin position="1"/>
        <end position="27"/>
    </location>
</feature>
<dbReference type="Proteomes" id="UP000696294">
    <property type="component" value="Unassembled WGS sequence"/>
</dbReference>
<evidence type="ECO:0000313" key="2">
    <source>
        <dbReference type="EMBL" id="NJP94684.1"/>
    </source>
</evidence>
<sequence>MTFKRRAARVAGIAVLALTALTAPARADGSYECFSGERSPAGDAYSLTGWDCVGAGYAQVTVILRLGPVAGTYVCGYVFSWNGTLAGNVCRI</sequence>
<dbReference type="RefSeq" id="WP_168015763.1">
    <property type="nucleotide sequence ID" value="NZ_JAATEP010000031.1"/>
</dbReference>
<gene>
    <name evidence="2" type="ORF">HCN51_35490</name>
</gene>
<dbReference type="EMBL" id="JAATEP010000031">
    <property type="protein sequence ID" value="NJP94684.1"/>
    <property type="molecule type" value="Genomic_DNA"/>
</dbReference>
<reference evidence="2 3" key="1">
    <citation type="submission" date="2020-03" db="EMBL/GenBank/DDBJ databases">
        <title>WGS of actinomycetes isolated from Thailand.</title>
        <authorList>
            <person name="Thawai C."/>
        </authorList>
    </citation>
    <scope>NUCLEOTIDE SEQUENCE [LARGE SCALE GENOMIC DNA]</scope>
    <source>
        <strain evidence="2 3">FMUSA5-5</strain>
    </source>
</reference>
<evidence type="ECO:0000256" key="1">
    <source>
        <dbReference type="SAM" id="SignalP"/>
    </source>
</evidence>
<feature type="chain" id="PRO_5046757264" description="Secreted protein" evidence="1">
    <location>
        <begin position="28"/>
        <end position="92"/>
    </location>
</feature>
<evidence type="ECO:0008006" key="4">
    <source>
        <dbReference type="Google" id="ProtNLM"/>
    </source>
</evidence>
<protein>
    <recommendedName>
        <fullName evidence="4">Secreted protein</fullName>
    </recommendedName>
</protein>
<keyword evidence="3" id="KW-1185">Reference proteome</keyword>
<comment type="caution">
    <text evidence="2">The sequence shown here is derived from an EMBL/GenBank/DDBJ whole genome shotgun (WGS) entry which is preliminary data.</text>
</comment>
<keyword evidence="1" id="KW-0732">Signal</keyword>
<accession>A0ABX1BG08</accession>
<proteinExistence type="predicted"/>
<organism evidence="2 3">
    <name type="scientific">Nonomuraea composti</name>
    <dbReference type="NCBI Taxonomy" id="2720023"/>
    <lineage>
        <taxon>Bacteria</taxon>
        <taxon>Bacillati</taxon>
        <taxon>Actinomycetota</taxon>
        <taxon>Actinomycetes</taxon>
        <taxon>Streptosporangiales</taxon>
        <taxon>Streptosporangiaceae</taxon>
        <taxon>Nonomuraea</taxon>
    </lineage>
</organism>
<evidence type="ECO:0000313" key="3">
    <source>
        <dbReference type="Proteomes" id="UP000696294"/>
    </source>
</evidence>